<proteinExistence type="predicted"/>
<evidence type="ECO:0000313" key="3">
    <source>
        <dbReference type="Proteomes" id="UP001341840"/>
    </source>
</evidence>
<evidence type="ECO:0000256" key="1">
    <source>
        <dbReference type="SAM" id="MobiDB-lite"/>
    </source>
</evidence>
<gene>
    <name evidence="2" type="ORF">PIB30_028066</name>
</gene>
<accession>A0ABU6RB67</accession>
<dbReference type="Proteomes" id="UP001341840">
    <property type="component" value="Unassembled WGS sequence"/>
</dbReference>
<organism evidence="2 3">
    <name type="scientific">Stylosanthes scabra</name>
    <dbReference type="NCBI Taxonomy" id="79078"/>
    <lineage>
        <taxon>Eukaryota</taxon>
        <taxon>Viridiplantae</taxon>
        <taxon>Streptophyta</taxon>
        <taxon>Embryophyta</taxon>
        <taxon>Tracheophyta</taxon>
        <taxon>Spermatophyta</taxon>
        <taxon>Magnoliopsida</taxon>
        <taxon>eudicotyledons</taxon>
        <taxon>Gunneridae</taxon>
        <taxon>Pentapetalae</taxon>
        <taxon>rosids</taxon>
        <taxon>fabids</taxon>
        <taxon>Fabales</taxon>
        <taxon>Fabaceae</taxon>
        <taxon>Papilionoideae</taxon>
        <taxon>50 kb inversion clade</taxon>
        <taxon>dalbergioids sensu lato</taxon>
        <taxon>Dalbergieae</taxon>
        <taxon>Pterocarpus clade</taxon>
        <taxon>Stylosanthes</taxon>
    </lineage>
</organism>
<name>A0ABU6RB67_9FABA</name>
<keyword evidence="3" id="KW-1185">Reference proteome</keyword>
<feature type="region of interest" description="Disordered" evidence="1">
    <location>
        <begin position="1"/>
        <end position="39"/>
    </location>
</feature>
<reference evidence="2 3" key="1">
    <citation type="journal article" date="2023" name="Plants (Basel)">
        <title>Bridging the Gap: Combining Genomics and Transcriptomics Approaches to Understand Stylosanthes scabra, an Orphan Legume from the Brazilian Caatinga.</title>
        <authorList>
            <person name="Ferreira-Neto J.R.C."/>
            <person name="da Silva M.D."/>
            <person name="Binneck E."/>
            <person name="de Melo N.F."/>
            <person name="da Silva R.H."/>
            <person name="de Melo A.L.T.M."/>
            <person name="Pandolfi V."/>
            <person name="Bustamante F.O."/>
            <person name="Brasileiro-Vidal A.C."/>
            <person name="Benko-Iseppon A.M."/>
        </authorList>
    </citation>
    <scope>NUCLEOTIDE SEQUENCE [LARGE SCALE GENOMIC DNA]</scope>
    <source>
        <tissue evidence="2">Leaves</tissue>
    </source>
</reference>
<dbReference type="EMBL" id="JASCZI010030318">
    <property type="protein sequence ID" value="MED6121238.1"/>
    <property type="molecule type" value="Genomic_DNA"/>
</dbReference>
<protein>
    <submittedName>
        <fullName evidence="2">Uncharacterized protein</fullName>
    </submittedName>
</protein>
<evidence type="ECO:0000313" key="2">
    <source>
        <dbReference type="EMBL" id="MED6121238.1"/>
    </source>
</evidence>
<sequence length="124" mass="14121">MKGEVTAPTWSLQPSGKKESDRGMEYRKRKRERDGLKRSRAATTFNVSLSRYRWLLPSPSLVPLPPSSKLVEEARRFVAMVNRGGDAIVVGARRRHLKLLPVTPSWLRSIVVKTMDKFLRKCSG</sequence>
<comment type="caution">
    <text evidence="2">The sequence shown here is derived from an EMBL/GenBank/DDBJ whole genome shotgun (WGS) entry which is preliminary data.</text>
</comment>
<feature type="compositionally biased region" description="Basic and acidic residues" evidence="1">
    <location>
        <begin position="16"/>
        <end position="37"/>
    </location>
</feature>